<dbReference type="Proteomes" id="UP001054945">
    <property type="component" value="Unassembled WGS sequence"/>
</dbReference>
<sequence>MAEIRKTNDVMLSIVTNIVCFHERRKLVHTDIHKLHSCHSLDIMDPNLPQPNITPTIILPSNLVSVQLCNRINIAIIGIRHIHTRQSIRFLRKLDLPIQAAYFQSSTANC</sequence>
<evidence type="ECO:0000313" key="2">
    <source>
        <dbReference type="Proteomes" id="UP001054945"/>
    </source>
</evidence>
<name>A0AAV4UBC9_CAEEX</name>
<evidence type="ECO:0000313" key="1">
    <source>
        <dbReference type="EMBL" id="GIY55036.1"/>
    </source>
</evidence>
<protein>
    <recommendedName>
        <fullName evidence="3">Protein kinase domain-containing protein</fullName>
    </recommendedName>
</protein>
<reference evidence="1 2" key="1">
    <citation type="submission" date="2021-06" db="EMBL/GenBank/DDBJ databases">
        <title>Caerostris extrusa draft genome.</title>
        <authorList>
            <person name="Kono N."/>
            <person name="Arakawa K."/>
        </authorList>
    </citation>
    <scope>NUCLEOTIDE SEQUENCE [LARGE SCALE GENOMIC DNA]</scope>
</reference>
<proteinExistence type="predicted"/>
<accession>A0AAV4UBC9</accession>
<keyword evidence="2" id="KW-1185">Reference proteome</keyword>
<gene>
    <name evidence="1" type="ORF">CEXT_785941</name>
</gene>
<comment type="caution">
    <text evidence="1">The sequence shown here is derived from an EMBL/GenBank/DDBJ whole genome shotgun (WGS) entry which is preliminary data.</text>
</comment>
<organism evidence="1 2">
    <name type="scientific">Caerostris extrusa</name>
    <name type="common">Bark spider</name>
    <name type="synonym">Caerostris bankana</name>
    <dbReference type="NCBI Taxonomy" id="172846"/>
    <lineage>
        <taxon>Eukaryota</taxon>
        <taxon>Metazoa</taxon>
        <taxon>Ecdysozoa</taxon>
        <taxon>Arthropoda</taxon>
        <taxon>Chelicerata</taxon>
        <taxon>Arachnida</taxon>
        <taxon>Araneae</taxon>
        <taxon>Araneomorphae</taxon>
        <taxon>Entelegynae</taxon>
        <taxon>Araneoidea</taxon>
        <taxon>Araneidae</taxon>
        <taxon>Caerostris</taxon>
    </lineage>
</organism>
<evidence type="ECO:0008006" key="3">
    <source>
        <dbReference type="Google" id="ProtNLM"/>
    </source>
</evidence>
<dbReference type="AlphaFoldDB" id="A0AAV4UBC9"/>
<dbReference type="EMBL" id="BPLR01012596">
    <property type="protein sequence ID" value="GIY55036.1"/>
    <property type="molecule type" value="Genomic_DNA"/>
</dbReference>